<proteinExistence type="predicted"/>
<dbReference type="Proteomes" id="UP000192611">
    <property type="component" value="Unassembled WGS sequence"/>
</dbReference>
<gene>
    <name evidence="2" type="ORF">B6D57_03385</name>
</gene>
<dbReference type="Pfam" id="PF08241">
    <property type="entry name" value="Methyltransf_11"/>
    <property type="match status" value="1"/>
</dbReference>
<dbReference type="InterPro" id="IPR029063">
    <property type="entry name" value="SAM-dependent_MTases_sf"/>
</dbReference>
<dbReference type="PANTHER" id="PTHR42912:SF80">
    <property type="entry name" value="METHYLTRANSFERASE DOMAIN-CONTAINING PROTEIN"/>
    <property type="match status" value="1"/>
</dbReference>
<feature type="domain" description="Methyltransferase type 11" evidence="1">
    <location>
        <begin position="45"/>
        <end position="130"/>
    </location>
</feature>
<dbReference type="Gene3D" id="3.40.50.150">
    <property type="entry name" value="Vaccinia Virus protein VP39"/>
    <property type="match status" value="1"/>
</dbReference>
<accession>A0A1W9S0S5</accession>
<comment type="caution">
    <text evidence="2">The sequence shown here is derived from an EMBL/GenBank/DDBJ whole genome shotgun (WGS) entry which is preliminary data.</text>
</comment>
<reference evidence="3" key="1">
    <citation type="submission" date="2017-03" db="EMBL/GenBank/DDBJ databases">
        <title>Novel pathways for hydrocarbon cycling and metabolic interdependencies in hydrothermal sediment communities.</title>
        <authorList>
            <person name="Dombrowski N."/>
            <person name="Seitz K."/>
            <person name="Teske A."/>
            <person name="Baker B."/>
        </authorList>
    </citation>
    <scope>NUCLEOTIDE SEQUENCE [LARGE SCALE GENOMIC DNA]</scope>
</reference>
<dbReference type="GO" id="GO:0008757">
    <property type="term" value="F:S-adenosylmethionine-dependent methyltransferase activity"/>
    <property type="evidence" value="ECO:0007669"/>
    <property type="project" value="InterPro"/>
</dbReference>
<sequence>MYDSDFDIFTDRYDKWYERDKGRVLFTSEVECIKKALTSYSEPILEVGVGTGRFAEKLGFKYGVDPSLKIIRKATNRGVVCACGVGEALPFKSKSFGVTCAIITLCFFNDAELALAEMVRVTRDDGMILIGFVPRESAWGQHYLKKKHSDMPFYRQANFFSYREAVELVEASGLKIDSVYTTLLTTKPTSSEFQVEEPAVGYIEGAGFVCITCMKNNIS</sequence>
<evidence type="ECO:0000313" key="3">
    <source>
        <dbReference type="Proteomes" id="UP000192611"/>
    </source>
</evidence>
<name>A0A1W9S0S5_9BACT</name>
<dbReference type="EMBL" id="NATQ01000059">
    <property type="protein sequence ID" value="OQX90394.1"/>
    <property type="molecule type" value="Genomic_DNA"/>
</dbReference>
<evidence type="ECO:0000259" key="1">
    <source>
        <dbReference type="Pfam" id="PF08241"/>
    </source>
</evidence>
<evidence type="ECO:0000313" key="2">
    <source>
        <dbReference type="EMBL" id="OQX90394.1"/>
    </source>
</evidence>
<dbReference type="SUPFAM" id="SSF53335">
    <property type="entry name" value="S-adenosyl-L-methionine-dependent methyltransferases"/>
    <property type="match status" value="1"/>
</dbReference>
<dbReference type="InterPro" id="IPR013216">
    <property type="entry name" value="Methyltransf_11"/>
</dbReference>
<dbReference type="PANTHER" id="PTHR42912">
    <property type="entry name" value="METHYLTRANSFERASE"/>
    <property type="match status" value="1"/>
</dbReference>
<dbReference type="InterPro" id="IPR050508">
    <property type="entry name" value="Methyltransf_Superfamily"/>
</dbReference>
<dbReference type="AlphaFoldDB" id="A0A1W9S0S5"/>
<organism evidence="2 3">
    <name type="scientific">Candidatus Coatesbacteria bacterium 4484_99</name>
    <dbReference type="NCBI Taxonomy" id="1970774"/>
    <lineage>
        <taxon>Bacteria</taxon>
        <taxon>Candidatus Coatesiibacteriota</taxon>
    </lineage>
</organism>
<protein>
    <recommendedName>
        <fullName evidence="1">Methyltransferase type 11 domain-containing protein</fullName>
    </recommendedName>
</protein>